<feature type="domain" description="Phage neck terminator protein gp12-like" evidence="1">
    <location>
        <begin position="22"/>
        <end position="170"/>
    </location>
</feature>
<reference evidence="2 3" key="1">
    <citation type="submission" date="2013-04" db="EMBL/GenBank/DDBJ databases">
        <authorList>
            <person name="Weinstock G."/>
            <person name="Sodergren E."/>
            <person name="Lobos E.A."/>
            <person name="Fulton L."/>
            <person name="Fulton R."/>
            <person name="Courtney L."/>
            <person name="Fronick C."/>
            <person name="O'Laughlin M."/>
            <person name="Godfrey J."/>
            <person name="Wilson R.M."/>
            <person name="Miner T."/>
            <person name="Farmer C."/>
            <person name="Delehaunty K."/>
            <person name="Cordes M."/>
            <person name="Minx P."/>
            <person name="Tomlinson C."/>
            <person name="Chen J."/>
            <person name="Wollam A."/>
            <person name="Pepin K.H."/>
            <person name="Palsikar V.B."/>
            <person name="Zhang X."/>
            <person name="Suruliraj S."/>
            <person name="Perna N.T."/>
            <person name="Plunkett G."/>
            <person name="Warren W."/>
            <person name="Mitreva M."/>
            <person name="Mardis E.R."/>
            <person name="Wilson R.K."/>
        </authorList>
    </citation>
    <scope>NUCLEOTIDE SEQUENCE [LARGE SCALE GENOMIC DNA]</scope>
    <source>
        <strain evidence="2 3">DSM 4568</strain>
    </source>
</reference>
<organism evidence="2 3">
    <name type="scientific">Cedecea davisae DSM 4568</name>
    <dbReference type="NCBI Taxonomy" id="566551"/>
    <lineage>
        <taxon>Bacteria</taxon>
        <taxon>Pseudomonadati</taxon>
        <taxon>Pseudomonadota</taxon>
        <taxon>Gammaproteobacteria</taxon>
        <taxon>Enterobacterales</taxon>
        <taxon>Enterobacteriaceae</taxon>
        <taxon>Cedecea</taxon>
    </lineage>
</organism>
<name>S3JQ00_9ENTR</name>
<evidence type="ECO:0000259" key="1">
    <source>
        <dbReference type="Pfam" id="PF23961"/>
    </source>
</evidence>
<dbReference type="InterPro" id="IPR057087">
    <property type="entry name" value="Gp12-like"/>
</dbReference>
<gene>
    <name evidence="2" type="ORF">HMPREF0201_03541</name>
</gene>
<sequence length="179" mass="19632">MNDSTRSGYLTPLGTAPHYDEALDSDLAAWIVGVSGLPAEMVMAKWSDPPPATPKAGITWCDFFTTVKLADAPGFQTHDEQQDVLRQTESVDVTCGFYGPGAQAVAALFRDGLCVAQNNAELNLLHLTFCHCGELTPDPEFINNQWLRRYTLTVALKRDIARRYGIRSLLSSTVNIIGE</sequence>
<evidence type="ECO:0000313" key="2">
    <source>
        <dbReference type="EMBL" id="EPF15304.1"/>
    </source>
</evidence>
<accession>S3JQ00</accession>
<evidence type="ECO:0000313" key="3">
    <source>
        <dbReference type="Proteomes" id="UP000014585"/>
    </source>
</evidence>
<comment type="caution">
    <text evidence="2">The sequence shown here is derived from an EMBL/GenBank/DDBJ whole genome shotgun (WGS) entry which is preliminary data.</text>
</comment>
<dbReference type="STRING" id="566551.HMPREF0201_03541"/>
<dbReference type="Pfam" id="PF23961">
    <property type="entry name" value="Phage_tail_terminator_9"/>
    <property type="match status" value="1"/>
</dbReference>
<dbReference type="EMBL" id="ATDT01000031">
    <property type="protein sequence ID" value="EPF15304.1"/>
    <property type="molecule type" value="Genomic_DNA"/>
</dbReference>
<dbReference type="HOGENOM" id="CLU_118929_0_0_6"/>
<protein>
    <recommendedName>
        <fullName evidence="1">Phage neck terminator protein gp12-like domain-containing protein</fullName>
    </recommendedName>
</protein>
<dbReference type="Proteomes" id="UP000014585">
    <property type="component" value="Unassembled WGS sequence"/>
</dbReference>
<dbReference type="RefSeq" id="WP_016537804.1">
    <property type="nucleotide sequence ID" value="NZ_KE161030.1"/>
</dbReference>
<dbReference type="AlphaFoldDB" id="S3JQ00"/>
<dbReference type="OrthoDB" id="8446915at2"/>
<dbReference type="PATRIC" id="fig|566551.4.peg.3231"/>
<proteinExistence type="predicted"/>